<organism evidence="1 2">
    <name type="scientific">Thalassospira profundimaris</name>
    <dbReference type="NCBI Taxonomy" id="502049"/>
    <lineage>
        <taxon>Bacteria</taxon>
        <taxon>Pseudomonadati</taxon>
        <taxon>Pseudomonadota</taxon>
        <taxon>Alphaproteobacteria</taxon>
        <taxon>Rhodospirillales</taxon>
        <taxon>Thalassospiraceae</taxon>
        <taxon>Thalassospira</taxon>
    </lineage>
</organism>
<evidence type="ECO:0000313" key="1">
    <source>
        <dbReference type="EMBL" id="RCK38842.1"/>
    </source>
</evidence>
<dbReference type="Gene3D" id="2.160.10.10">
    <property type="entry name" value="Hexapeptide repeat proteins"/>
    <property type="match status" value="1"/>
</dbReference>
<dbReference type="AlphaFoldDB" id="A0A367WEA5"/>
<dbReference type="EMBL" id="JPWF01000002">
    <property type="protein sequence ID" value="RCK38842.1"/>
    <property type="molecule type" value="Genomic_DNA"/>
</dbReference>
<dbReference type="SUPFAM" id="SSF51161">
    <property type="entry name" value="Trimeric LpxA-like enzymes"/>
    <property type="match status" value="1"/>
</dbReference>
<proteinExistence type="predicted"/>
<dbReference type="OrthoDB" id="5504419at2"/>
<dbReference type="InterPro" id="IPR011004">
    <property type="entry name" value="Trimer_LpxA-like_sf"/>
</dbReference>
<sequence length="208" mass="22029">MITDHLIDQLDQYRRDSGFLTIAETIALGRTGNIVFDPFSTLVSRHVVMGANNILCPNIRLEADQDGELSIGNGNTFSGNTTIIAQTGPIRIGDGNIFGPGNITLSTGRKDAMITIGSHGRYRGTIDMDGQCALGNGSQILGQISAQSVCLADGGSFEHPIADERGAVLKGFGKATNIRLETGKVIAGSGDFCISAQKSQSFYHPEAR</sequence>
<dbReference type="Proteomes" id="UP000253226">
    <property type="component" value="Unassembled WGS sequence"/>
</dbReference>
<accession>A0A367WEA5</accession>
<name>A0A367WEA5_9PROT</name>
<protein>
    <submittedName>
        <fullName evidence="1">Uncharacterized protein</fullName>
    </submittedName>
</protein>
<comment type="caution">
    <text evidence="1">The sequence shown here is derived from an EMBL/GenBank/DDBJ whole genome shotgun (WGS) entry which is preliminary data.</text>
</comment>
<dbReference type="RefSeq" id="WP_114100899.1">
    <property type="nucleotide sequence ID" value="NZ_JPWF01000002.1"/>
</dbReference>
<gene>
    <name evidence="1" type="ORF">TH19_03305</name>
</gene>
<evidence type="ECO:0000313" key="2">
    <source>
        <dbReference type="Proteomes" id="UP000253226"/>
    </source>
</evidence>
<reference evidence="1 2" key="1">
    <citation type="submission" date="2014-07" db="EMBL/GenBank/DDBJ databases">
        <title>Draft genome sequence of Thalassospira profundimaris 35.</title>
        <authorList>
            <person name="Lai Q."/>
            <person name="Shao Z."/>
        </authorList>
    </citation>
    <scope>NUCLEOTIDE SEQUENCE [LARGE SCALE GENOMIC DNA]</scope>
    <source>
        <strain evidence="1 2">35</strain>
    </source>
</reference>